<feature type="transmembrane region" description="Helical" evidence="1">
    <location>
        <begin position="245"/>
        <end position="263"/>
    </location>
</feature>
<dbReference type="GeneID" id="17275615"/>
<keyword evidence="1" id="KW-1133">Transmembrane helix</keyword>
<protein>
    <submittedName>
        <fullName evidence="2">Uncharacterized protein</fullName>
    </submittedName>
</protein>
<name>A0A0D3K3K8_EMIH1</name>
<dbReference type="RefSeq" id="XP_005782772.1">
    <property type="nucleotide sequence ID" value="XM_005782715.1"/>
</dbReference>
<feature type="transmembrane region" description="Helical" evidence="1">
    <location>
        <begin position="142"/>
        <end position="161"/>
    </location>
</feature>
<feature type="transmembrane region" description="Helical" evidence="1">
    <location>
        <begin position="295"/>
        <end position="315"/>
    </location>
</feature>
<accession>A0A0D3K3K8</accession>
<dbReference type="KEGG" id="ehx:EMIHUDRAFT_233030"/>
<feature type="transmembrane region" description="Helical" evidence="1">
    <location>
        <begin position="270"/>
        <end position="289"/>
    </location>
</feature>
<keyword evidence="3" id="KW-1185">Reference proteome</keyword>
<keyword evidence="1" id="KW-0812">Transmembrane</keyword>
<evidence type="ECO:0000256" key="1">
    <source>
        <dbReference type="SAM" id="Phobius"/>
    </source>
</evidence>
<organism evidence="2 3">
    <name type="scientific">Emiliania huxleyi (strain CCMP1516)</name>
    <dbReference type="NCBI Taxonomy" id="280463"/>
    <lineage>
        <taxon>Eukaryota</taxon>
        <taxon>Haptista</taxon>
        <taxon>Haptophyta</taxon>
        <taxon>Prymnesiophyceae</taxon>
        <taxon>Isochrysidales</taxon>
        <taxon>Noelaerhabdaceae</taxon>
        <taxon>Emiliania</taxon>
    </lineage>
</organism>
<sequence length="316" mass="34239">MAGRSRCHCHASAWIHRRGIIDPTAVIAAPVDPAFDPSLREYAYAALLGLVRIEGTLMKRAAGHMQQSRSRQVSSLRLSLRLSLHSALSYAFAIAAVSRLCVGCLTGRPPSRTARLGLGVLTASVPLTALPQSLRAPLRWRGVFITSLFTALFVSTALATLDDEGRFTGRWVYIAWAASALQFGHRCARYHLEVEDAERCAEREAFFSMCCFSLGRGIKLPCTILNQAFMVLIGGWLESAAGPDLLVALALSDFLCVFQLFLARQRRFPASLFLEGATLISSTPASLVFAAHGRIAESAVLCGGLAAWLVVGRLCM</sequence>
<reference evidence="3" key="1">
    <citation type="journal article" date="2013" name="Nature">
        <title>Pan genome of the phytoplankton Emiliania underpins its global distribution.</title>
        <authorList>
            <person name="Read B.A."/>
            <person name="Kegel J."/>
            <person name="Klute M.J."/>
            <person name="Kuo A."/>
            <person name="Lefebvre S.C."/>
            <person name="Maumus F."/>
            <person name="Mayer C."/>
            <person name="Miller J."/>
            <person name="Monier A."/>
            <person name="Salamov A."/>
            <person name="Young J."/>
            <person name="Aguilar M."/>
            <person name="Claverie J.M."/>
            <person name="Frickenhaus S."/>
            <person name="Gonzalez K."/>
            <person name="Herman E.K."/>
            <person name="Lin Y.C."/>
            <person name="Napier J."/>
            <person name="Ogata H."/>
            <person name="Sarno A.F."/>
            <person name="Shmutz J."/>
            <person name="Schroeder D."/>
            <person name="de Vargas C."/>
            <person name="Verret F."/>
            <person name="von Dassow P."/>
            <person name="Valentin K."/>
            <person name="Van de Peer Y."/>
            <person name="Wheeler G."/>
            <person name="Dacks J.B."/>
            <person name="Delwiche C.F."/>
            <person name="Dyhrman S.T."/>
            <person name="Glockner G."/>
            <person name="John U."/>
            <person name="Richards T."/>
            <person name="Worden A.Z."/>
            <person name="Zhang X."/>
            <person name="Grigoriev I.V."/>
            <person name="Allen A.E."/>
            <person name="Bidle K."/>
            <person name="Borodovsky M."/>
            <person name="Bowler C."/>
            <person name="Brownlee C."/>
            <person name="Cock J.M."/>
            <person name="Elias M."/>
            <person name="Gladyshev V.N."/>
            <person name="Groth M."/>
            <person name="Guda C."/>
            <person name="Hadaegh A."/>
            <person name="Iglesias-Rodriguez M.D."/>
            <person name="Jenkins J."/>
            <person name="Jones B.M."/>
            <person name="Lawson T."/>
            <person name="Leese F."/>
            <person name="Lindquist E."/>
            <person name="Lobanov A."/>
            <person name="Lomsadze A."/>
            <person name="Malik S.B."/>
            <person name="Marsh M.E."/>
            <person name="Mackinder L."/>
            <person name="Mock T."/>
            <person name="Mueller-Roeber B."/>
            <person name="Pagarete A."/>
            <person name="Parker M."/>
            <person name="Probert I."/>
            <person name="Quesneville H."/>
            <person name="Raines C."/>
            <person name="Rensing S.A."/>
            <person name="Riano-Pachon D.M."/>
            <person name="Richier S."/>
            <person name="Rokitta S."/>
            <person name="Shiraiwa Y."/>
            <person name="Soanes D.M."/>
            <person name="van der Giezen M."/>
            <person name="Wahlund T.M."/>
            <person name="Williams B."/>
            <person name="Wilson W."/>
            <person name="Wolfe G."/>
            <person name="Wurch L.L."/>
        </authorList>
    </citation>
    <scope>NUCLEOTIDE SEQUENCE</scope>
</reference>
<keyword evidence="1" id="KW-0472">Membrane</keyword>
<dbReference type="Proteomes" id="UP000013827">
    <property type="component" value="Unassembled WGS sequence"/>
</dbReference>
<proteinExistence type="predicted"/>
<dbReference type="PaxDb" id="2903-EOD30343"/>
<dbReference type="AlphaFoldDB" id="A0A0D3K3K8"/>
<evidence type="ECO:0000313" key="2">
    <source>
        <dbReference type="EnsemblProtists" id="EOD30343"/>
    </source>
</evidence>
<reference evidence="2" key="2">
    <citation type="submission" date="2024-10" db="UniProtKB">
        <authorList>
            <consortium name="EnsemblProtists"/>
        </authorList>
    </citation>
    <scope>IDENTIFICATION</scope>
</reference>
<dbReference type="EnsemblProtists" id="EOD30343">
    <property type="protein sequence ID" value="EOD30343"/>
    <property type="gene ID" value="EMIHUDRAFT_233030"/>
</dbReference>
<evidence type="ECO:0000313" key="3">
    <source>
        <dbReference type="Proteomes" id="UP000013827"/>
    </source>
</evidence>
<dbReference type="HOGENOM" id="CLU_076479_0_0_1"/>